<reference evidence="1 2" key="1">
    <citation type="journal article" date="2019" name="Genome Biol. Evol.">
        <title>Insights into the evolution of the New World diploid cottons (Gossypium, subgenus Houzingenia) based on genome sequencing.</title>
        <authorList>
            <person name="Grover C.E."/>
            <person name="Arick M.A. 2nd"/>
            <person name="Thrash A."/>
            <person name="Conover J.L."/>
            <person name="Sanders W.S."/>
            <person name="Peterson D.G."/>
            <person name="Frelichowski J.E."/>
            <person name="Scheffler J.A."/>
            <person name="Scheffler B.E."/>
            <person name="Wendel J.F."/>
        </authorList>
    </citation>
    <scope>NUCLEOTIDE SEQUENCE [LARGE SCALE GENOMIC DNA]</scope>
    <source>
        <strain evidence="1">8</strain>
        <tissue evidence="1">Leaf</tissue>
    </source>
</reference>
<name>A0A7J9FTQ8_9ROSI</name>
<sequence>MGRMHSRGLLPTSPFILTWFAVRVFPHLLCPTRGLHQVG</sequence>
<protein>
    <submittedName>
        <fullName evidence="1">Uncharacterized protein</fullName>
    </submittedName>
</protein>
<dbReference type="EMBL" id="JABEZW010227509">
    <property type="protein sequence ID" value="MBA0788314.1"/>
    <property type="molecule type" value="Genomic_DNA"/>
</dbReference>
<evidence type="ECO:0000313" key="1">
    <source>
        <dbReference type="EMBL" id="MBA0788314.1"/>
    </source>
</evidence>
<evidence type="ECO:0000313" key="2">
    <source>
        <dbReference type="Proteomes" id="UP000593568"/>
    </source>
</evidence>
<proteinExistence type="predicted"/>
<comment type="caution">
    <text evidence="1">The sequence shown here is derived from an EMBL/GenBank/DDBJ whole genome shotgun (WGS) entry which is preliminary data.</text>
</comment>
<dbReference type="Proteomes" id="UP000593568">
    <property type="component" value="Unassembled WGS sequence"/>
</dbReference>
<keyword evidence="2" id="KW-1185">Reference proteome</keyword>
<gene>
    <name evidence="1" type="ORF">Gotri_027995</name>
</gene>
<accession>A0A7J9FTQ8</accession>
<organism evidence="1 2">
    <name type="scientific">Gossypium trilobum</name>
    <dbReference type="NCBI Taxonomy" id="34281"/>
    <lineage>
        <taxon>Eukaryota</taxon>
        <taxon>Viridiplantae</taxon>
        <taxon>Streptophyta</taxon>
        <taxon>Embryophyta</taxon>
        <taxon>Tracheophyta</taxon>
        <taxon>Spermatophyta</taxon>
        <taxon>Magnoliopsida</taxon>
        <taxon>eudicotyledons</taxon>
        <taxon>Gunneridae</taxon>
        <taxon>Pentapetalae</taxon>
        <taxon>rosids</taxon>
        <taxon>malvids</taxon>
        <taxon>Malvales</taxon>
        <taxon>Malvaceae</taxon>
        <taxon>Malvoideae</taxon>
        <taxon>Gossypium</taxon>
    </lineage>
</organism>
<dbReference type="AlphaFoldDB" id="A0A7J9FTQ8"/>